<reference evidence="1" key="1">
    <citation type="submission" date="2020-09" db="EMBL/GenBank/DDBJ databases">
        <authorList>
            <person name="Kikuchi T."/>
        </authorList>
    </citation>
    <scope>NUCLEOTIDE SEQUENCE</scope>
    <source>
        <strain evidence="1">Ka4C1</strain>
    </source>
</reference>
<protein>
    <submittedName>
        <fullName evidence="1">(pine wood nematode) hypothetical protein</fullName>
    </submittedName>
</protein>
<dbReference type="EMBL" id="CAJFDI010000003">
    <property type="protein sequence ID" value="CAD5222239.1"/>
    <property type="molecule type" value="Genomic_DNA"/>
</dbReference>
<name>A0A811L524_BURXY</name>
<comment type="caution">
    <text evidence="1">The sequence shown here is derived from an EMBL/GenBank/DDBJ whole genome shotgun (WGS) entry which is preliminary data.</text>
</comment>
<evidence type="ECO:0000313" key="2">
    <source>
        <dbReference type="Proteomes" id="UP000659654"/>
    </source>
</evidence>
<dbReference type="EMBL" id="CAJFCV020000003">
    <property type="protein sequence ID" value="CAG9109545.1"/>
    <property type="molecule type" value="Genomic_DNA"/>
</dbReference>
<keyword evidence="2" id="KW-1185">Reference proteome</keyword>
<accession>A0A811L524</accession>
<dbReference type="Proteomes" id="UP000582659">
    <property type="component" value="Unassembled WGS sequence"/>
</dbReference>
<proteinExistence type="predicted"/>
<sequence length="187" mass="21009">MVRVYCFCEFKLSRKEICIPSERFITTGKSGIRAGGYPGWRTSRESPLFASIPLSVTQKYLGGKDNSTVSVGRDSPRRFGAVQKSQRLLNARGPLKIIPKNDCQKSKKGELKRAFLSAAERANRAPMGFWLGAVGEGRRRRSREEDWPRQVAFRLFPPENSSCLASFVRRVIHVKQPPLGQQLAGEV</sequence>
<organism evidence="1 2">
    <name type="scientific">Bursaphelenchus xylophilus</name>
    <name type="common">Pinewood nematode worm</name>
    <name type="synonym">Aphelenchoides xylophilus</name>
    <dbReference type="NCBI Taxonomy" id="6326"/>
    <lineage>
        <taxon>Eukaryota</taxon>
        <taxon>Metazoa</taxon>
        <taxon>Ecdysozoa</taxon>
        <taxon>Nematoda</taxon>
        <taxon>Chromadorea</taxon>
        <taxon>Rhabditida</taxon>
        <taxon>Tylenchina</taxon>
        <taxon>Tylenchomorpha</taxon>
        <taxon>Aphelenchoidea</taxon>
        <taxon>Aphelenchoididae</taxon>
        <taxon>Bursaphelenchus</taxon>
    </lineage>
</organism>
<gene>
    <name evidence="1" type="ORF">BXYJ_LOCUS7207</name>
</gene>
<evidence type="ECO:0000313" key="1">
    <source>
        <dbReference type="EMBL" id="CAD5222239.1"/>
    </source>
</evidence>
<dbReference type="Proteomes" id="UP000659654">
    <property type="component" value="Unassembled WGS sequence"/>
</dbReference>
<dbReference type="AlphaFoldDB" id="A0A811L524"/>